<reference evidence="1" key="1">
    <citation type="submission" date="2021-02" db="EMBL/GenBank/DDBJ databases">
        <authorList>
            <person name="Dougan E. K."/>
            <person name="Rhodes N."/>
            <person name="Thang M."/>
            <person name="Chan C."/>
        </authorList>
    </citation>
    <scope>NUCLEOTIDE SEQUENCE</scope>
</reference>
<comment type="caution">
    <text evidence="1">The sequence shown here is derived from an EMBL/GenBank/DDBJ whole genome shotgun (WGS) entry which is preliminary data.</text>
</comment>
<feature type="non-terminal residue" evidence="1">
    <location>
        <position position="1"/>
    </location>
</feature>
<accession>A0A813KBN4</accession>
<protein>
    <submittedName>
        <fullName evidence="1">Uncharacterized protein</fullName>
    </submittedName>
</protein>
<proteinExistence type="predicted"/>
<gene>
    <name evidence="1" type="ORF">PGLA2088_LOCUS30545</name>
</gene>
<evidence type="ECO:0000313" key="1">
    <source>
        <dbReference type="EMBL" id="CAE8698048.1"/>
    </source>
</evidence>
<dbReference type="Proteomes" id="UP000626109">
    <property type="component" value="Unassembled WGS sequence"/>
</dbReference>
<dbReference type="EMBL" id="CAJNNW010028863">
    <property type="protein sequence ID" value="CAE8698048.1"/>
    <property type="molecule type" value="Genomic_DNA"/>
</dbReference>
<evidence type="ECO:0000313" key="2">
    <source>
        <dbReference type="Proteomes" id="UP000626109"/>
    </source>
</evidence>
<name>A0A813KBN4_POLGL</name>
<dbReference type="AlphaFoldDB" id="A0A813KBN4"/>
<organism evidence="1 2">
    <name type="scientific">Polarella glacialis</name>
    <name type="common">Dinoflagellate</name>
    <dbReference type="NCBI Taxonomy" id="89957"/>
    <lineage>
        <taxon>Eukaryota</taxon>
        <taxon>Sar</taxon>
        <taxon>Alveolata</taxon>
        <taxon>Dinophyceae</taxon>
        <taxon>Suessiales</taxon>
        <taxon>Suessiaceae</taxon>
        <taxon>Polarella</taxon>
    </lineage>
</organism>
<sequence>QETQDEVPQKANPLPLLGGKGISEDCTGHVYSTLRVLAKELQRQEHPPPQVRLLQSRWLSNASAQGKAMPRLSSKLQVMKQVQQQQPRIRGSSSGLRLEMAWFSEH</sequence>